<reference evidence="1 2" key="1">
    <citation type="submission" date="2023-07" db="EMBL/GenBank/DDBJ databases">
        <authorList>
            <person name="Girao M."/>
            <person name="Carvalho M.F."/>
        </authorList>
    </citation>
    <scope>NUCLEOTIDE SEQUENCE [LARGE SCALE GENOMIC DNA]</scope>
    <source>
        <strain evidence="1 2">YIM65754</strain>
    </source>
</reference>
<dbReference type="RefSeq" id="WP_330135599.1">
    <property type="nucleotide sequence ID" value="NZ_JAUTXY010000012.1"/>
</dbReference>
<organism evidence="1 2">
    <name type="scientific">Rhodococcus artemisiae</name>
    <dbReference type="NCBI Taxonomy" id="714159"/>
    <lineage>
        <taxon>Bacteria</taxon>
        <taxon>Bacillati</taxon>
        <taxon>Actinomycetota</taxon>
        <taxon>Actinomycetes</taxon>
        <taxon>Mycobacteriales</taxon>
        <taxon>Nocardiaceae</taxon>
        <taxon>Rhodococcus</taxon>
    </lineage>
</organism>
<accession>A0ABU7LFS5</accession>
<dbReference type="EMBL" id="JAUTXY010000012">
    <property type="protein sequence ID" value="MEE2060414.1"/>
    <property type="molecule type" value="Genomic_DNA"/>
</dbReference>
<comment type="caution">
    <text evidence="1">The sequence shown here is derived from an EMBL/GenBank/DDBJ whole genome shotgun (WGS) entry which is preliminary data.</text>
</comment>
<dbReference type="Proteomes" id="UP001336020">
    <property type="component" value="Unassembled WGS sequence"/>
</dbReference>
<sequence length="77" mass="8735">MRASEVQEMVFANEFARVRITRVVGKCGVRLQLTDLETSATTFVDPLELASLCDWPEDERRIVVSGPMYNRAKESQS</sequence>
<evidence type="ECO:0000313" key="2">
    <source>
        <dbReference type="Proteomes" id="UP001336020"/>
    </source>
</evidence>
<keyword evidence="2" id="KW-1185">Reference proteome</keyword>
<evidence type="ECO:0000313" key="1">
    <source>
        <dbReference type="EMBL" id="MEE2060414.1"/>
    </source>
</evidence>
<protein>
    <submittedName>
        <fullName evidence="1">Uncharacterized protein</fullName>
    </submittedName>
</protein>
<proteinExistence type="predicted"/>
<name>A0ABU7LFS5_9NOCA</name>
<gene>
    <name evidence="1" type="ORF">Q7514_23100</name>
</gene>